<dbReference type="InterPro" id="IPR001387">
    <property type="entry name" value="Cro/C1-type_HTH"/>
</dbReference>
<gene>
    <name evidence="2" type="ORF">O1G21_28970</name>
</gene>
<dbReference type="InterPro" id="IPR010982">
    <property type="entry name" value="Lambda_DNA-bd_dom_sf"/>
</dbReference>
<sequence length="80" mass="8869">MPERSTVEVDGPAIRRIRKHAGVDMSTLAEQVGITANYLSRIETGTRRRVRPSVYAALRRHLGAADDELLAPGEARTQRT</sequence>
<evidence type="ECO:0000259" key="1">
    <source>
        <dbReference type="PROSITE" id="PS50943"/>
    </source>
</evidence>
<dbReference type="CDD" id="cd00093">
    <property type="entry name" value="HTH_XRE"/>
    <property type="match status" value="1"/>
</dbReference>
<protein>
    <submittedName>
        <fullName evidence="2">Helix-turn-helix transcriptional regulator</fullName>
    </submittedName>
</protein>
<organism evidence="2 3">
    <name type="scientific">Kitasatospora cathayae</name>
    <dbReference type="NCBI Taxonomy" id="3004092"/>
    <lineage>
        <taxon>Bacteria</taxon>
        <taxon>Bacillati</taxon>
        <taxon>Actinomycetota</taxon>
        <taxon>Actinomycetes</taxon>
        <taxon>Kitasatosporales</taxon>
        <taxon>Streptomycetaceae</taxon>
        <taxon>Kitasatospora</taxon>
    </lineage>
</organism>
<feature type="domain" description="HTH cro/C1-type" evidence="1">
    <location>
        <begin position="14"/>
        <end position="69"/>
    </location>
</feature>
<dbReference type="SUPFAM" id="SSF47413">
    <property type="entry name" value="lambda repressor-like DNA-binding domains"/>
    <property type="match status" value="1"/>
</dbReference>
<dbReference type="PROSITE" id="PS50943">
    <property type="entry name" value="HTH_CROC1"/>
    <property type="match status" value="1"/>
</dbReference>
<keyword evidence="3" id="KW-1185">Reference proteome</keyword>
<reference evidence="3" key="1">
    <citation type="submission" date="2022-12" db="EMBL/GenBank/DDBJ databases">
        <authorList>
            <person name="Mo P."/>
        </authorList>
    </citation>
    <scope>NUCLEOTIDE SEQUENCE [LARGE SCALE GENOMIC DNA]</scope>
    <source>
        <strain evidence="3">HUAS 3-15</strain>
    </source>
</reference>
<dbReference type="SMART" id="SM00530">
    <property type="entry name" value="HTH_XRE"/>
    <property type="match status" value="1"/>
</dbReference>
<dbReference type="Pfam" id="PF13560">
    <property type="entry name" value="HTH_31"/>
    <property type="match status" value="1"/>
</dbReference>
<evidence type="ECO:0000313" key="2">
    <source>
        <dbReference type="EMBL" id="WBP89471.1"/>
    </source>
</evidence>
<proteinExistence type="predicted"/>
<name>A0ABY7QA88_9ACTN</name>
<dbReference type="Gene3D" id="1.10.260.40">
    <property type="entry name" value="lambda repressor-like DNA-binding domains"/>
    <property type="match status" value="1"/>
</dbReference>
<dbReference type="RefSeq" id="WP_270147797.1">
    <property type="nucleotide sequence ID" value="NZ_CP115450.1"/>
</dbReference>
<dbReference type="EMBL" id="CP115450">
    <property type="protein sequence ID" value="WBP89471.1"/>
    <property type="molecule type" value="Genomic_DNA"/>
</dbReference>
<evidence type="ECO:0000313" key="3">
    <source>
        <dbReference type="Proteomes" id="UP001212821"/>
    </source>
</evidence>
<dbReference type="Proteomes" id="UP001212821">
    <property type="component" value="Chromosome"/>
</dbReference>
<accession>A0ABY7QA88</accession>